<evidence type="ECO:0000313" key="5">
    <source>
        <dbReference type="Proteomes" id="UP000836402"/>
    </source>
</evidence>
<sequence>MPPTSVDQIVAIQHGRSAATANGKTMGVDACMIRPVLLWAWRVCMATVPDSSWADEAGLGPGLAAVQNEIVANLAEESAEVQAMGRKVKMLEREMAALKRTVEALTKKSGEECTLKSTATNLQKLFDNYKESEAAGYIRD</sequence>
<dbReference type="AlphaFoldDB" id="A0A8T8SJ57"/>
<dbReference type="Proteomes" id="UP000077671">
    <property type="component" value="Unassembled WGS sequence"/>
</dbReference>
<protein>
    <submittedName>
        <fullName evidence="3">Uncharacterized protein</fullName>
    </submittedName>
</protein>
<comment type="caution">
    <text evidence="3">The sequence shown here is derived from an EMBL/GenBank/DDBJ whole genome shotgun (WGS) entry which is preliminary data.</text>
</comment>
<keyword evidence="5" id="KW-1185">Reference proteome</keyword>
<proteinExistence type="predicted"/>
<evidence type="ECO:0000313" key="4">
    <source>
        <dbReference type="Proteomes" id="UP000077671"/>
    </source>
</evidence>
<evidence type="ECO:0000313" key="2">
    <source>
        <dbReference type="EMBL" id="CAD6949548.1"/>
    </source>
</evidence>
<evidence type="ECO:0000313" key="3">
    <source>
        <dbReference type="EMBL" id="KAE8241031.1"/>
    </source>
</evidence>
<reference evidence="3" key="1">
    <citation type="submission" date="2016-04" db="EMBL/GenBank/DDBJ databases">
        <authorList>
            <person name="Nguyen H.D."/>
            <person name="Kesanakurti P."/>
            <person name="Cullis J."/>
            <person name="Levesque C.A."/>
            <person name="Hambleton S."/>
        </authorList>
    </citation>
    <scope>NUCLEOTIDE SEQUENCE</scope>
    <source>
        <strain evidence="3">DAOMC 238032</strain>
    </source>
</reference>
<reference evidence="3" key="2">
    <citation type="journal article" date="2019" name="IMA Fungus">
        <title>Genome sequencing and comparison of five Tilletia species to identify candidate genes for the detection of regulated species infecting wheat.</title>
        <authorList>
            <person name="Nguyen H.D.T."/>
            <person name="Sultana T."/>
            <person name="Kesanakurti P."/>
            <person name="Hambleton S."/>
        </authorList>
    </citation>
    <scope>NUCLEOTIDE SEQUENCE</scope>
    <source>
        <strain evidence="3">DAOMC 238032</strain>
    </source>
</reference>
<keyword evidence="1" id="KW-0175">Coiled coil</keyword>
<feature type="coiled-coil region" evidence="1">
    <location>
        <begin position="74"/>
        <end position="108"/>
    </location>
</feature>
<gene>
    <name evidence="3" type="ORF">A4X03_0g8228</name>
    <name evidence="2" type="ORF">JKIAZH3_G2644</name>
</gene>
<dbReference type="EMBL" id="LWDD02002358">
    <property type="protein sequence ID" value="KAE8241031.1"/>
    <property type="molecule type" value="Genomic_DNA"/>
</dbReference>
<organism evidence="3 4">
    <name type="scientific">Tilletia caries</name>
    <name type="common">wheat bunt fungus</name>
    <dbReference type="NCBI Taxonomy" id="13290"/>
    <lineage>
        <taxon>Eukaryota</taxon>
        <taxon>Fungi</taxon>
        <taxon>Dikarya</taxon>
        <taxon>Basidiomycota</taxon>
        <taxon>Ustilaginomycotina</taxon>
        <taxon>Exobasidiomycetes</taxon>
        <taxon>Tilletiales</taxon>
        <taxon>Tilletiaceae</taxon>
        <taxon>Tilletia</taxon>
    </lineage>
</organism>
<name>A0A8T8SJ57_9BASI</name>
<accession>A0A8T8SJ57</accession>
<evidence type="ECO:0000256" key="1">
    <source>
        <dbReference type="SAM" id="Coils"/>
    </source>
</evidence>
<dbReference type="Proteomes" id="UP000836402">
    <property type="component" value="Unassembled WGS sequence"/>
</dbReference>
<dbReference type="EMBL" id="CAJHJG010005339">
    <property type="protein sequence ID" value="CAD6949548.1"/>
    <property type="molecule type" value="Genomic_DNA"/>
</dbReference>
<reference evidence="2" key="3">
    <citation type="submission" date="2020-10" db="EMBL/GenBank/DDBJ databases">
        <authorList>
            <person name="Sedaghatjoo S."/>
        </authorList>
    </citation>
    <scope>NUCLEOTIDE SEQUENCE</scope>
    <source>
        <strain evidence="2">AZH3</strain>
    </source>
</reference>